<comment type="similarity">
    <text evidence="1">Belongs to the UPF0213 family.</text>
</comment>
<sequence length="93" mass="10379">MTRYYTYMLRCADGTLYSGYTTDPCRRTALHNRGKGAKYTRSRRPVELVFVESYPTKSEALQREAALKKLSRAQKLLLIGQAGSRTGAAGENG</sequence>
<evidence type="ECO:0000313" key="3">
    <source>
        <dbReference type="EMBL" id="MBE6833920.1"/>
    </source>
</evidence>
<dbReference type="AlphaFoldDB" id="A0A928KXL0"/>
<dbReference type="SUPFAM" id="SSF82771">
    <property type="entry name" value="GIY-YIG endonuclease"/>
    <property type="match status" value="1"/>
</dbReference>
<dbReference type="InterPro" id="IPR035901">
    <property type="entry name" value="GIY-YIG_endonuc_sf"/>
</dbReference>
<protein>
    <submittedName>
        <fullName evidence="3">GIY-YIG nuclease family protein</fullName>
    </submittedName>
</protein>
<accession>A0A928KXL0</accession>
<dbReference type="InterPro" id="IPR050190">
    <property type="entry name" value="UPF0213_domain"/>
</dbReference>
<dbReference type="PROSITE" id="PS50164">
    <property type="entry name" value="GIY_YIG"/>
    <property type="match status" value="1"/>
</dbReference>
<name>A0A928KXL0_9FIRM</name>
<dbReference type="Proteomes" id="UP000754750">
    <property type="component" value="Unassembled WGS sequence"/>
</dbReference>
<organism evidence="3 4">
    <name type="scientific">Faecalispora sporosphaeroides</name>
    <dbReference type="NCBI Taxonomy" id="1549"/>
    <lineage>
        <taxon>Bacteria</taxon>
        <taxon>Bacillati</taxon>
        <taxon>Bacillota</taxon>
        <taxon>Clostridia</taxon>
        <taxon>Eubacteriales</taxon>
        <taxon>Oscillospiraceae</taxon>
        <taxon>Faecalispora</taxon>
    </lineage>
</organism>
<evidence type="ECO:0000256" key="1">
    <source>
        <dbReference type="ARBA" id="ARBA00007435"/>
    </source>
</evidence>
<feature type="domain" description="GIY-YIG" evidence="2">
    <location>
        <begin position="2"/>
        <end position="77"/>
    </location>
</feature>
<dbReference type="PANTHER" id="PTHR34477">
    <property type="entry name" value="UPF0213 PROTEIN YHBQ"/>
    <property type="match status" value="1"/>
</dbReference>
<dbReference type="CDD" id="cd10456">
    <property type="entry name" value="GIY-YIG_UPF0213"/>
    <property type="match status" value="1"/>
</dbReference>
<evidence type="ECO:0000313" key="4">
    <source>
        <dbReference type="Proteomes" id="UP000754750"/>
    </source>
</evidence>
<dbReference type="EMBL" id="SVNY01000005">
    <property type="protein sequence ID" value="MBE6833920.1"/>
    <property type="molecule type" value="Genomic_DNA"/>
</dbReference>
<dbReference type="Pfam" id="PF01541">
    <property type="entry name" value="GIY-YIG"/>
    <property type="match status" value="1"/>
</dbReference>
<evidence type="ECO:0000259" key="2">
    <source>
        <dbReference type="PROSITE" id="PS50164"/>
    </source>
</evidence>
<dbReference type="InterPro" id="IPR000305">
    <property type="entry name" value="GIY-YIG_endonuc"/>
</dbReference>
<proteinExistence type="inferred from homology"/>
<dbReference type="Gene3D" id="3.40.1440.10">
    <property type="entry name" value="GIY-YIG endonuclease"/>
    <property type="match status" value="1"/>
</dbReference>
<gene>
    <name evidence="3" type="ORF">E7512_10150</name>
</gene>
<dbReference type="PANTHER" id="PTHR34477:SF1">
    <property type="entry name" value="UPF0213 PROTEIN YHBQ"/>
    <property type="match status" value="1"/>
</dbReference>
<comment type="caution">
    <text evidence="3">The sequence shown here is derived from an EMBL/GenBank/DDBJ whole genome shotgun (WGS) entry which is preliminary data.</text>
</comment>
<reference evidence="3" key="1">
    <citation type="submission" date="2019-04" db="EMBL/GenBank/DDBJ databases">
        <title>Evolution of Biomass-Degrading Anaerobic Consortia Revealed by Metagenomics.</title>
        <authorList>
            <person name="Peng X."/>
        </authorList>
    </citation>
    <scope>NUCLEOTIDE SEQUENCE</scope>
    <source>
        <strain evidence="3">SIG551</strain>
    </source>
</reference>